<dbReference type="InterPro" id="IPR008278">
    <property type="entry name" value="4-PPantetheinyl_Trfase_dom"/>
</dbReference>
<organism evidence="5 6">
    <name type="scientific">Ciceribacter naphthalenivorans</name>
    <dbReference type="NCBI Taxonomy" id="1118451"/>
    <lineage>
        <taxon>Bacteria</taxon>
        <taxon>Pseudomonadati</taxon>
        <taxon>Pseudomonadota</taxon>
        <taxon>Alphaproteobacteria</taxon>
        <taxon>Hyphomicrobiales</taxon>
        <taxon>Rhizobiaceae</taxon>
        <taxon>Ciceribacter</taxon>
    </lineage>
</organism>
<dbReference type="Proteomes" id="UP000321717">
    <property type="component" value="Unassembled WGS sequence"/>
</dbReference>
<dbReference type="Pfam" id="PF01648">
    <property type="entry name" value="ACPS"/>
    <property type="match status" value="1"/>
</dbReference>
<dbReference type="GO" id="GO:0005829">
    <property type="term" value="C:cytosol"/>
    <property type="evidence" value="ECO:0007669"/>
    <property type="project" value="TreeGrafter"/>
</dbReference>
<dbReference type="OrthoDB" id="9808281at2"/>
<keyword evidence="2" id="KW-0808">Transferase</keyword>
<dbReference type="RefSeq" id="WP_147181736.1">
    <property type="nucleotide sequence ID" value="NZ_BJZP01000025.1"/>
</dbReference>
<gene>
    <name evidence="5" type="ORF">RNA01_37950</name>
</gene>
<dbReference type="GO" id="GO:0019878">
    <property type="term" value="P:lysine biosynthetic process via aminoadipic acid"/>
    <property type="evidence" value="ECO:0007669"/>
    <property type="project" value="TreeGrafter"/>
</dbReference>
<keyword evidence="6" id="KW-1185">Reference proteome</keyword>
<proteinExistence type="inferred from homology"/>
<evidence type="ECO:0000259" key="3">
    <source>
        <dbReference type="Pfam" id="PF01648"/>
    </source>
</evidence>
<evidence type="ECO:0000259" key="4">
    <source>
        <dbReference type="Pfam" id="PF22624"/>
    </source>
</evidence>
<feature type="domain" description="4'-phosphopantetheinyl transferase" evidence="3">
    <location>
        <begin position="115"/>
        <end position="201"/>
    </location>
</feature>
<accession>A0A512HN44</accession>
<comment type="caution">
    <text evidence="5">The sequence shown here is derived from an EMBL/GenBank/DDBJ whole genome shotgun (WGS) entry which is preliminary data.</text>
</comment>
<reference evidence="5 6" key="1">
    <citation type="submission" date="2019-07" db="EMBL/GenBank/DDBJ databases">
        <title>Whole genome shotgun sequence of Rhizobium naphthalenivorans NBRC 107585.</title>
        <authorList>
            <person name="Hosoyama A."/>
            <person name="Uohara A."/>
            <person name="Ohji S."/>
            <person name="Ichikawa N."/>
        </authorList>
    </citation>
    <scope>NUCLEOTIDE SEQUENCE [LARGE SCALE GENOMIC DNA]</scope>
    <source>
        <strain evidence="5 6">NBRC 107585</strain>
    </source>
</reference>
<evidence type="ECO:0000256" key="1">
    <source>
        <dbReference type="ARBA" id="ARBA00010990"/>
    </source>
</evidence>
<dbReference type="EMBL" id="BJZP01000025">
    <property type="protein sequence ID" value="GEO86863.1"/>
    <property type="molecule type" value="Genomic_DNA"/>
</dbReference>
<dbReference type="InterPro" id="IPR050559">
    <property type="entry name" value="P-Pant_transferase_sf"/>
</dbReference>
<evidence type="ECO:0000313" key="6">
    <source>
        <dbReference type="Proteomes" id="UP000321717"/>
    </source>
</evidence>
<sequence>MTGRASTSAVAIDLWTWDLDRPPAVVANFAALLAPDETARASRFVMARDAGRYIVARAGLRVILGSRLGIAPAELAFLYNDFGKPRLAPCDMALRHFNLSHSGALAMLAISDRFPLGIDIEEAKPLKEDIAGYFFSTRECASLDRLPRSGYLNAFYRCWTRKEAFVKAHGDGLTIALDAFDVSVGAKATLDLGRLDGEASRSGRWRLFNIKTPVGFQGALVALTGGVPVQLRYHRWSGDDVPRESLSCAAARPGYSGLPLHQNDDTRPASA</sequence>
<dbReference type="SUPFAM" id="SSF56214">
    <property type="entry name" value="4'-phosphopantetheinyl transferase"/>
    <property type="match status" value="2"/>
</dbReference>
<name>A0A512HN44_9HYPH</name>
<dbReference type="PANTHER" id="PTHR12215">
    <property type="entry name" value="PHOSPHOPANTETHEINE TRANSFERASE"/>
    <property type="match status" value="1"/>
</dbReference>
<dbReference type="Pfam" id="PF22624">
    <property type="entry name" value="AASDHPPT_N"/>
    <property type="match status" value="1"/>
</dbReference>
<dbReference type="InterPro" id="IPR037143">
    <property type="entry name" value="4-PPantetheinyl_Trfase_dom_sf"/>
</dbReference>
<dbReference type="GO" id="GO:0000287">
    <property type="term" value="F:magnesium ion binding"/>
    <property type="evidence" value="ECO:0007669"/>
    <property type="project" value="InterPro"/>
</dbReference>
<dbReference type="InterPro" id="IPR055066">
    <property type="entry name" value="AASDHPPT_N"/>
</dbReference>
<evidence type="ECO:0000313" key="5">
    <source>
        <dbReference type="EMBL" id="GEO86863.1"/>
    </source>
</evidence>
<dbReference type="Gene3D" id="3.90.470.20">
    <property type="entry name" value="4'-phosphopantetheinyl transferase domain"/>
    <property type="match status" value="1"/>
</dbReference>
<evidence type="ECO:0000256" key="2">
    <source>
        <dbReference type="ARBA" id="ARBA00022679"/>
    </source>
</evidence>
<dbReference type="AlphaFoldDB" id="A0A512HN44"/>
<dbReference type="GO" id="GO:0008897">
    <property type="term" value="F:holo-[acyl-carrier-protein] synthase activity"/>
    <property type="evidence" value="ECO:0007669"/>
    <property type="project" value="InterPro"/>
</dbReference>
<feature type="domain" description="4'-phosphopantetheinyl transferase N-terminal" evidence="4">
    <location>
        <begin position="29"/>
        <end position="109"/>
    </location>
</feature>
<dbReference type="PANTHER" id="PTHR12215:SF10">
    <property type="entry name" value="L-AMINOADIPATE-SEMIALDEHYDE DEHYDROGENASE-PHOSPHOPANTETHEINYL TRANSFERASE"/>
    <property type="match status" value="1"/>
</dbReference>
<comment type="similarity">
    <text evidence="1">Belongs to the P-Pant transferase superfamily. Gsp/Sfp/HetI/AcpT family.</text>
</comment>
<protein>
    <submittedName>
        <fullName evidence="5">Uncharacterized protein</fullName>
    </submittedName>
</protein>